<evidence type="ECO:0000313" key="4">
    <source>
        <dbReference type="EMBL" id="GAA0905436.1"/>
    </source>
</evidence>
<feature type="region of interest" description="Disordered" evidence="1">
    <location>
        <begin position="33"/>
        <end position="59"/>
    </location>
</feature>
<feature type="signal peptide" evidence="2">
    <location>
        <begin position="1"/>
        <end position="22"/>
    </location>
</feature>
<dbReference type="Pfam" id="PF08787">
    <property type="entry name" value="Alginate_lyase2"/>
    <property type="match status" value="1"/>
</dbReference>
<dbReference type="SUPFAM" id="SSF49899">
    <property type="entry name" value="Concanavalin A-like lectins/glucanases"/>
    <property type="match status" value="1"/>
</dbReference>
<name>A0ABP3YXF5_9PSEU</name>
<comment type="caution">
    <text evidence="4">The sequence shown here is derived from an EMBL/GenBank/DDBJ whole genome shotgun (WGS) entry which is preliminary data.</text>
</comment>
<evidence type="ECO:0000256" key="1">
    <source>
        <dbReference type="SAM" id="MobiDB-lite"/>
    </source>
</evidence>
<dbReference type="Proteomes" id="UP001499967">
    <property type="component" value="Unassembled WGS sequence"/>
</dbReference>
<evidence type="ECO:0000256" key="2">
    <source>
        <dbReference type="SAM" id="SignalP"/>
    </source>
</evidence>
<dbReference type="GO" id="GO:0016829">
    <property type="term" value="F:lyase activity"/>
    <property type="evidence" value="ECO:0007669"/>
    <property type="project" value="UniProtKB-KW"/>
</dbReference>
<protein>
    <submittedName>
        <fullName evidence="4">Polysaccharide lyase family 7 protein</fullName>
    </submittedName>
</protein>
<dbReference type="Gene3D" id="2.60.120.200">
    <property type="match status" value="1"/>
</dbReference>
<proteinExistence type="predicted"/>
<evidence type="ECO:0000313" key="5">
    <source>
        <dbReference type="Proteomes" id="UP001499967"/>
    </source>
</evidence>
<keyword evidence="5" id="KW-1185">Reference proteome</keyword>
<dbReference type="RefSeq" id="WP_343946436.1">
    <property type="nucleotide sequence ID" value="NZ_BAAAHP010000279.1"/>
</dbReference>
<organism evidence="4 5">
    <name type="scientific">Pseudonocardia zijingensis</name>
    <dbReference type="NCBI Taxonomy" id="153376"/>
    <lineage>
        <taxon>Bacteria</taxon>
        <taxon>Bacillati</taxon>
        <taxon>Actinomycetota</taxon>
        <taxon>Actinomycetes</taxon>
        <taxon>Pseudonocardiales</taxon>
        <taxon>Pseudonocardiaceae</taxon>
        <taxon>Pseudonocardia</taxon>
    </lineage>
</organism>
<keyword evidence="4" id="KW-0456">Lyase</keyword>
<dbReference type="InterPro" id="IPR013320">
    <property type="entry name" value="ConA-like_dom_sf"/>
</dbReference>
<feature type="chain" id="PRO_5046495649" evidence="2">
    <location>
        <begin position="23"/>
        <end position="277"/>
    </location>
</feature>
<gene>
    <name evidence="4" type="ORF">GCM10009559_73450</name>
</gene>
<dbReference type="EMBL" id="BAAAHP010000279">
    <property type="protein sequence ID" value="GAA0905436.1"/>
    <property type="molecule type" value="Genomic_DNA"/>
</dbReference>
<keyword evidence="2" id="KW-0732">Signal</keyword>
<reference evidence="5" key="1">
    <citation type="journal article" date="2019" name="Int. J. Syst. Evol. Microbiol.">
        <title>The Global Catalogue of Microorganisms (GCM) 10K type strain sequencing project: providing services to taxonomists for standard genome sequencing and annotation.</title>
        <authorList>
            <consortium name="The Broad Institute Genomics Platform"/>
            <consortium name="The Broad Institute Genome Sequencing Center for Infectious Disease"/>
            <person name="Wu L."/>
            <person name="Ma J."/>
        </authorList>
    </citation>
    <scope>NUCLEOTIDE SEQUENCE [LARGE SCALE GENOMIC DNA]</scope>
    <source>
        <strain evidence="5">JCM 11117</strain>
    </source>
</reference>
<accession>A0ABP3YXF5</accession>
<evidence type="ECO:0000259" key="3">
    <source>
        <dbReference type="Pfam" id="PF08787"/>
    </source>
</evidence>
<sequence length="277" mass="29631">MTISHPLLATALAAALSTTALFNPAQFDSAQFDPVPPLPPLPEIVGQHPPAQEGPLAPATADVPADLLDLSDWKLTLPTGDESSPQEVLTGALSTFTNEFFRVNESRNGVVFTAKVGGVTTQNSKYPRSELREMRDGEKASWSNPGGTHTLEVREAIIATPKAKPEVVAAQIHDGDDDVLQIRLEGERLTVQSDDGETETVLDPAYRLGTPYDLRIVAADGRVEVFHDGEKKAELNKSGTGWYFKVGAYVQSSTEKGDAVGTPGAVAVYALKVTHTD</sequence>
<feature type="domain" description="Alginate lyase 2" evidence="3">
    <location>
        <begin position="68"/>
        <end position="275"/>
    </location>
</feature>
<dbReference type="InterPro" id="IPR014895">
    <property type="entry name" value="Alginate_lyase_2"/>
</dbReference>